<sequence>MSQFDRKPYIGIWITVLANKELNLLIIEKCVVQKSWIIHAALGFFAIKLDVQEEQIKYEWEFPSPRLLDGLHLSIFTVKLLEYATIWSANCPPFPSSFRSYNCITEY</sequence>
<protein>
    <submittedName>
        <fullName evidence="1">Uncharacterized protein</fullName>
    </submittedName>
</protein>
<evidence type="ECO:0000313" key="2">
    <source>
        <dbReference type="Proteomes" id="UP001608902"/>
    </source>
</evidence>
<comment type="caution">
    <text evidence="1">The sequence shown here is derived from an EMBL/GenBank/DDBJ whole genome shotgun (WGS) entry which is preliminary data.</text>
</comment>
<dbReference type="Proteomes" id="UP001608902">
    <property type="component" value="Unassembled WGS sequence"/>
</dbReference>
<keyword evidence="2" id="KW-1185">Reference proteome</keyword>
<dbReference type="AlphaFoldDB" id="A0ABD6EH98"/>
<name>A0ABD6EH98_9BILA</name>
<organism evidence="1 2">
    <name type="scientific">Gnathostoma spinigerum</name>
    <dbReference type="NCBI Taxonomy" id="75299"/>
    <lineage>
        <taxon>Eukaryota</taxon>
        <taxon>Metazoa</taxon>
        <taxon>Ecdysozoa</taxon>
        <taxon>Nematoda</taxon>
        <taxon>Chromadorea</taxon>
        <taxon>Rhabditida</taxon>
        <taxon>Spirurina</taxon>
        <taxon>Gnathostomatomorpha</taxon>
        <taxon>Gnathostomatoidea</taxon>
        <taxon>Gnathostomatidae</taxon>
        <taxon>Gnathostoma</taxon>
    </lineage>
</organism>
<dbReference type="EMBL" id="JBGFUD010001278">
    <property type="protein sequence ID" value="MFH4976052.1"/>
    <property type="molecule type" value="Genomic_DNA"/>
</dbReference>
<reference evidence="1 2" key="1">
    <citation type="submission" date="2024-08" db="EMBL/GenBank/DDBJ databases">
        <title>Gnathostoma spinigerum genome.</title>
        <authorList>
            <person name="Gonzalez-Bertolin B."/>
            <person name="Monzon S."/>
            <person name="Zaballos A."/>
            <person name="Jimenez P."/>
            <person name="Dekumyoy P."/>
            <person name="Varona S."/>
            <person name="Cuesta I."/>
            <person name="Sumanam S."/>
            <person name="Adisakwattana P."/>
            <person name="Gasser R.B."/>
            <person name="Hernandez-Gonzalez A."/>
            <person name="Young N.D."/>
            <person name="Perteguer M.J."/>
        </authorList>
    </citation>
    <scope>NUCLEOTIDE SEQUENCE [LARGE SCALE GENOMIC DNA]</scope>
    <source>
        <strain evidence="1">AL3</strain>
        <tissue evidence="1">Liver</tissue>
    </source>
</reference>
<accession>A0ABD6EH98</accession>
<evidence type="ECO:0000313" key="1">
    <source>
        <dbReference type="EMBL" id="MFH4976052.1"/>
    </source>
</evidence>
<proteinExistence type="predicted"/>
<gene>
    <name evidence="1" type="ORF">AB6A40_002761</name>
</gene>